<feature type="transmembrane region" description="Helical" evidence="1">
    <location>
        <begin position="12"/>
        <end position="34"/>
    </location>
</feature>
<reference evidence="2 3" key="1">
    <citation type="journal article" date="2018" name="Front. Plant Sci.">
        <title>Red Clover (Trifolium pratense) and Zigzag Clover (T. medium) - A Picture of Genomic Similarities and Differences.</title>
        <authorList>
            <person name="Dluhosova J."/>
            <person name="Istvanek J."/>
            <person name="Nedelnik J."/>
            <person name="Repkova J."/>
        </authorList>
    </citation>
    <scope>NUCLEOTIDE SEQUENCE [LARGE SCALE GENOMIC DNA]</scope>
    <source>
        <strain evidence="3">cv. 10/8</strain>
        <tissue evidence="2">Leaf</tissue>
    </source>
</reference>
<sequence length="60" mass="6478">GVVVVAGGTDVVVGFGVEVVVVGFGVEVMCWWILSESLMVSKYVEICRFFVSGLPLPRRC</sequence>
<proteinExistence type="predicted"/>
<comment type="caution">
    <text evidence="2">The sequence shown here is derived from an EMBL/GenBank/DDBJ whole genome shotgun (WGS) entry which is preliminary data.</text>
</comment>
<dbReference type="AlphaFoldDB" id="A0A392RJH3"/>
<protein>
    <submittedName>
        <fullName evidence="2">Uncharacterized protein</fullName>
    </submittedName>
</protein>
<evidence type="ECO:0000256" key="1">
    <source>
        <dbReference type="SAM" id="Phobius"/>
    </source>
</evidence>
<keyword evidence="1" id="KW-0472">Membrane</keyword>
<keyword evidence="1" id="KW-1133">Transmembrane helix</keyword>
<evidence type="ECO:0000313" key="2">
    <source>
        <dbReference type="EMBL" id="MCI35910.1"/>
    </source>
</evidence>
<keyword evidence="3" id="KW-1185">Reference proteome</keyword>
<keyword evidence="1" id="KW-0812">Transmembrane</keyword>
<name>A0A392RJH3_9FABA</name>
<dbReference type="EMBL" id="LXQA010228314">
    <property type="protein sequence ID" value="MCI35910.1"/>
    <property type="molecule type" value="Genomic_DNA"/>
</dbReference>
<evidence type="ECO:0000313" key="3">
    <source>
        <dbReference type="Proteomes" id="UP000265520"/>
    </source>
</evidence>
<organism evidence="2 3">
    <name type="scientific">Trifolium medium</name>
    <dbReference type="NCBI Taxonomy" id="97028"/>
    <lineage>
        <taxon>Eukaryota</taxon>
        <taxon>Viridiplantae</taxon>
        <taxon>Streptophyta</taxon>
        <taxon>Embryophyta</taxon>
        <taxon>Tracheophyta</taxon>
        <taxon>Spermatophyta</taxon>
        <taxon>Magnoliopsida</taxon>
        <taxon>eudicotyledons</taxon>
        <taxon>Gunneridae</taxon>
        <taxon>Pentapetalae</taxon>
        <taxon>rosids</taxon>
        <taxon>fabids</taxon>
        <taxon>Fabales</taxon>
        <taxon>Fabaceae</taxon>
        <taxon>Papilionoideae</taxon>
        <taxon>50 kb inversion clade</taxon>
        <taxon>NPAAA clade</taxon>
        <taxon>Hologalegina</taxon>
        <taxon>IRL clade</taxon>
        <taxon>Trifolieae</taxon>
        <taxon>Trifolium</taxon>
    </lineage>
</organism>
<accession>A0A392RJH3</accession>
<dbReference type="Proteomes" id="UP000265520">
    <property type="component" value="Unassembled WGS sequence"/>
</dbReference>
<feature type="non-terminal residue" evidence="2">
    <location>
        <position position="1"/>
    </location>
</feature>